<keyword evidence="1" id="KW-0472">Membrane</keyword>
<accession>A0ABV9K9A4</accession>
<gene>
    <name evidence="2" type="ORF">ACFO3G_06420</name>
</gene>
<organism evidence="2 3">
    <name type="scientific">Falsiporphyromonas endometrii</name>
    <dbReference type="NCBI Taxonomy" id="1387297"/>
    <lineage>
        <taxon>Bacteria</taxon>
        <taxon>Pseudomonadati</taxon>
        <taxon>Bacteroidota</taxon>
        <taxon>Bacteroidia</taxon>
        <taxon>Bacteroidales</taxon>
        <taxon>Porphyromonadaceae</taxon>
        <taxon>Falsiporphyromonas</taxon>
    </lineage>
</organism>
<keyword evidence="1" id="KW-0812">Transmembrane</keyword>
<dbReference type="RefSeq" id="WP_380079095.1">
    <property type="nucleotide sequence ID" value="NZ_JBHSGO010000185.1"/>
</dbReference>
<comment type="caution">
    <text evidence="2">The sequence shown here is derived from an EMBL/GenBank/DDBJ whole genome shotgun (WGS) entry which is preliminary data.</text>
</comment>
<evidence type="ECO:0000313" key="3">
    <source>
        <dbReference type="Proteomes" id="UP001596020"/>
    </source>
</evidence>
<dbReference type="Proteomes" id="UP001596020">
    <property type="component" value="Unassembled WGS sequence"/>
</dbReference>
<evidence type="ECO:0000313" key="2">
    <source>
        <dbReference type="EMBL" id="MFC4666231.1"/>
    </source>
</evidence>
<reference evidence="3" key="1">
    <citation type="journal article" date="2019" name="Int. J. Syst. Evol. Microbiol.">
        <title>The Global Catalogue of Microorganisms (GCM) 10K type strain sequencing project: providing services to taxonomists for standard genome sequencing and annotation.</title>
        <authorList>
            <consortium name="The Broad Institute Genomics Platform"/>
            <consortium name="The Broad Institute Genome Sequencing Center for Infectious Disease"/>
            <person name="Wu L."/>
            <person name="Ma J."/>
        </authorList>
    </citation>
    <scope>NUCLEOTIDE SEQUENCE [LARGE SCALE GENOMIC DNA]</scope>
    <source>
        <strain evidence="3">CGMCC 4.7357</strain>
    </source>
</reference>
<evidence type="ECO:0000256" key="1">
    <source>
        <dbReference type="SAM" id="Phobius"/>
    </source>
</evidence>
<name>A0ABV9K9A4_9PORP</name>
<protein>
    <submittedName>
        <fullName evidence="2">Uncharacterized protein</fullName>
    </submittedName>
</protein>
<proteinExistence type="predicted"/>
<dbReference type="EMBL" id="JBHSGO010000185">
    <property type="protein sequence ID" value="MFC4666231.1"/>
    <property type="molecule type" value="Genomic_DNA"/>
</dbReference>
<keyword evidence="1" id="KW-1133">Transmembrane helix</keyword>
<sequence>MIYTDERKLQLEKRIAEIKRQMIEDGELVPTEQDLDNMDEGKIKQEAEEAIRGSFIEGTSHLLNKRIKDGSADRLQKIVRICIFLAAAVAIVFVLKRWGINIF</sequence>
<feature type="transmembrane region" description="Helical" evidence="1">
    <location>
        <begin position="78"/>
        <end position="95"/>
    </location>
</feature>
<keyword evidence="3" id="KW-1185">Reference proteome</keyword>